<gene>
    <name evidence="2" type="ORF">C5167_048377</name>
</gene>
<dbReference type="Gramene" id="RZC72900">
    <property type="protein sequence ID" value="RZC72900"/>
    <property type="gene ID" value="C5167_048377"/>
</dbReference>
<evidence type="ECO:0000256" key="1">
    <source>
        <dbReference type="SAM" id="MobiDB-lite"/>
    </source>
</evidence>
<dbReference type="Proteomes" id="UP000316621">
    <property type="component" value="Chromosome 8"/>
</dbReference>
<dbReference type="AlphaFoldDB" id="A0A4Y7KKQ4"/>
<proteinExistence type="predicted"/>
<feature type="region of interest" description="Disordered" evidence="1">
    <location>
        <begin position="59"/>
        <end position="112"/>
    </location>
</feature>
<protein>
    <submittedName>
        <fullName evidence="2">Uncharacterized protein</fullName>
    </submittedName>
</protein>
<reference evidence="2 3" key="1">
    <citation type="journal article" date="2018" name="Science">
        <title>The opium poppy genome and morphinan production.</title>
        <authorList>
            <person name="Guo L."/>
            <person name="Winzer T."/>
            <person name="Yang X."/>
            <person name="Li Y."/>
            <person name="Ning Z."/>
            <person name="He Z."/>
            <person name="Teodor R."/>
            <person name="Lu Y."/>
            <person name="Bowser T.A."/>
            <person name="Graham I.A."/>
            <person name="Ye K."/>
        </authorList>
    </citation>
    <scope>NUCLEOTIDE SEQUENCE [LARGE SCALE GENOMIC DNA]</scope>
    <source>
        <strain evidence="3">cv. HN1</strain>
        <tissue evidence="2">Leaves</tissue>
    </source>
</reference>
<evidence type="ECO:0000313" key="3">
    <source>
        <dbReference type="Proteomes" id="UP000316621"/>
    </source>
</evidence>
<evidence type="ECO:0000313" key="2">
    <source>
        <dbReference type="EMBL" id="RZC72900.1"/>
    </source>
</evidence>
<organism evidence="2 3">
    <name type="scientific">Papaver somniferum</name>
    <name type="common">Opium poppy</name>
    <dbReference type="NCBI Taxonomy" id="3469"/>
    <lineage>
        <taxon>Eukaryota</taxon>
        <taxon>Viridiplantae</taxon>
        <taxon>Streptophyta</taxon>
        <taxon>Embryophyta</taxon>
        <taxon>Tracheophyta</taxon>
        <taxon>Spermatophyta</taxon>
        <taxon>Magnoliopsida</taxon>
        <taxon>Ranunculales</taxon>
        <taxon>Papaveraceae</taxon>
        <taxon>Papaveroideae</taxon>
        <taxon>Papaver</taxon>
    </lineage>
</organism>
<accession>A0A4Y7KKQ4</accession>
<keyword evidence="3" id="KW-1185">Reference proteome</keyword>
<name>A0A4Y7KKQ4_PAPSO</name>
<dbReference type="EMBL" id="CM010722">
    <property type="protein sequence ID" value="RZC72900.1"/>
    <property type="molecule type" value="Genomic_DNA"/>
</dbReference>
<sequence>MEGHVGKDGKVHPSAVEAYEKVKDATEKIKILIDEGLVDPMDIDNDEITEVFAPDKGKSDCVASYGDQQKNQHPQAMGDQPENHPVATGEQQHNQHHQDTGEERRKEHVTNNQLIPDVQRTTVPIPNHGSNIGLAGIENPLDRVQFVHLFNRKRLTVATGYIVYEEEGERCHTVQVLADERKIRMKSIYDGDCQVPDASQGDDRNHLWQYTANECLIWPVSRMELMNE</sequence>
<feature type="compositionally biased region" description="Basic and acidic residues" evidence="1">
    <location>
        <begin position="96"/>
        <end position="109"/>
    </location>
</feature>